<sequence length="320" mass="36774">MAPSDKVEDKKQLRRLQNRANQRARRLRLREQDSGSKTVNQGPFDITRWRLSARSTGPPPLWPVASENQRILTQLAHMIQLEVSANTRDGEETCDHALRSAYESLSSTPSPRRDLLLSLIQYNVLRGIFDNKIAIMSLVTYFADSQLQVTFQKDDHPTRAVILPRTREALPPSLLPTELQMTAEHPTWVDTLPFPEMRDNLIKREGSFDPREFARDLVGDLLDITRHYMPESVKYSGDYLGSGPLQGDDEITTTRKGLIVWGEPYNAANWEVTPGFVRKWRWAMEGCECLMESTNRWRESRGEEPLSGFLPAEIRKRVRV</sequence>
<dbReference type="InterPro" id="IPR021833">
    <property type="entry name" value="DUF3425"/>
</dbReference>
<dbReference type="Pfam" id="PF11905">
    <property type="entry name" value="DUF3425"/>
    <property type="match status" value="1"/>
</dbReference>
<evidence type="ECO:0008006" key="2">
    <source>
        <dbReference type="Google" id="ProtNLM"/>
    </source>
</evidence>
<name>A0A0B7K0V6_BIOOC</name>
<reference evidence="1" key="1">
    <citation type="submission" date="2015-01" db="EMBL/GenBank/DDBJ databases">
        <authorList>
            <person name="Durling Mikael"/>
        </authorList>
    </citation>
    <scope>NUCLEOTIDE SEQUENCE</scope>
</reference>
<gene>
    <name evidence="1" type="ORF">BN869_000006857_1</name>
</gene>
<dbReference type="EMBL" id="CDPU01000020">
    <property type="protein sequence ID" value="CEO50799.1"/>
    <property type="molecule type" value="Genomic_DNA"/>
</dbReference>
<evidence type="ECO:0000313" key="1">
    <source>
        <dbReference type="EMBL" id="CEO50799.1"/>
    </source>
</evidence>
<protein>
    <recommendedName>
        <fullName evidence="2">BZIP domain-containing protein</fullName>
    </recommendedName>
</protein>
<accession>A0A0B7K0V6</accession>
<dbReference type="PANTHER" id="PTHR38116">
    <property type="entry name" value="CHROMOSOME 7, WHOLE GENOME SHOTGUN SEQUENCE"/>
    <property type="match status" value="1"/>
</dbReference>
<dbReference type="AlphaFoldDB" id="A0A0B7K0V6"/>
<dbReference type="PANTHER" id="PTHR38116:SF1">
    <property type="entry name" value="BZIP DOMAIN-CONTAINING PROTEIN"/>
    <property type="match status" value="1"/>
</dbReference>
<proteinExistence type="predicted"/>
<organism evidence="1">
    <name type="scientific">Bionectria ochroleuca</name>
    <name type="common">Gliocladium roseum</name>
    <dbReference type="NCBI Taxonomy" id="29856"/>
    <lineage>
        <taxon>Eukaryota</taxon>
        <taxon>Fungi</taxon>
        <taxon>Dikarya</taxon>
        <taxon>Ascomycota</taxon>
        <taxon>Pezizomycotina</taxon>
        <taxon>Sordariomycetes</taxon>
        <taxon>Hypocreomycetidae</taxon>
        <taxon>Hypocreales</taxon>
        <taxon>Bionectriaceae</taxon>
        <taxon>Clonostachys</taxon>
    </lineage>
</organism>